<dbReference type="AlphaFoldDB" id="A0A6G7J100"/>
<evidence type="ECO:0000313" key="1">
    <source>
        <dbReference type="EMBL" id="QII44456.1"/>
    </source>
</evidence>
<keyword evidence="2" id="KW-1185">Reference proteome</keyword>
<dbReference type="EMBL" id="CP049616">
    <property type="protein sequence ID" value="QII44456.1"/>
    <property type="molecule type" value="Genomic_DNA"/>
</dbReference>
<organism evidence="1 2">
    <name type="scientific">Flagellimonas oceani</name>
    <dbReference type="NCBI Taxonomy" id="2698672"/>
    <lineage>
        <taxon>Bacteria</taxon>
        <taxon>Pseudomonadati</taxon>
        <taxon>Bacteroidota</taxon>
        <taxon>Flavobacteriia</taxon>
        <taxon>Flavobacteriales</taxon>
        <taxon>Flavobacteriaceae</taxon>
        <taxon>Flagellimonas</taxon>
    </lineage>
</organism>
<dbReference type="Proteomes" id="UP000502928">
    <property type="component" value="Chromosome"/>
</dbReference>
<name>A0A6G7J100_9FLAO</name>
<reference evidence="1 2" key="1">
    <citation type="submission" date="2020-02" db="EMBL/GenBank/DDBJ databases">
        <title>Complete genome of Muricauda sp. 501str8.</title>
        <authorList>
            <person name="Dong B."/>
            <person name="Zhu S."/>
            <person name="Yang J."/>
            <person name="Chen J."/>
        </authorList>
    </citation>
    <scope>NUCLEOTIDE SEQUENCE [LARGE SCALE GENOMIC DNA]</scope>
    <source>
        <strain evidence="1 2">501str8</strain>
    </source>
</reference>
<dbReference type="KEGG" id="mut:GVT53_07135"/>
<accession>A0A6G7J100</accession>
<gene>
    <name evidence="1" type="ORF">GVT53_07135</name>
</gene>
<proteinExistence type="predicted"/>
<sequence length="303" mass="35043">MKNHIILLFFVLNLSCSDNNSFSEEIENEEELSPEEPEEQGTAYLNQISSNISSSTENIFDFTDFNNLFSITADGLLQLWEIDYIENKSMIEIQVESGSIIKLTSTEFDKENESSTTEETIVSYNDDGLITRIETFYNGDKVQEYSIVHNLSEIDFIDLIDDRNRKVTLDSNNNLTSFYQENIDFTILFEYSDGNLIKKTLNEANILTYQYDDKSNPFNSDVFLNLSTIKCYLNVIGGWEFLFYDENNVFSNSNNIVQFTVEKNEFGGLQSNTFIYNYNEKGFPIEKSNENNSITVDYIYTTE</sequence>
<evidence type="ECO:0008006" key="3">
    <source>
        <dbReference type="Google" id="ProtNLM"/>
    </source>
</evidence>
<dbReference type="RefSeq" id="WP_166247995.1">
    <property type="nucleotide sequence ID" value="NZ_CP049616.1"/>
</dbReference>
<evidence type="ECO:0000313" key="2">
    <source>
        <dbReference type="Proteomes" id="UP000502928"/>
    </source>
</evidence>
<protein>
    <recommendedName>
        <fullName evidence="3">DUF4595 domain-containing protein</fullName>
    </recommendedName>
</protein>